<dbReference type="Pfam" id="PF03062">
    <property type="entry name" value="MBOAT"/>
    <property type="match status" value="1"/>
</dbReference>
<evidence type="ECO:0000256" key="5">
    <source>
        <dbReference type="ARBA" id="ARBA00022692"/>
    </source>
</evidence>
<proteinExistence type="inferred from homology"/>
<gene>
    <name evidence="11" type="primary">dltB</name>
    <name evidence="11" type="ORF">G6R28_04520</name>
</gene>
<sequence length="405" mass="47239">MPNLQPYADPNYFVYLLLALVPLAVGLYFGKRFVTYEILVSLVFIFLIFDDKGHSGQGIALILYSIWQFCLAWGYITYRKKYNNGLVFYGTVALSILPIVLVRLSGAGIFHAQLSLLGFLGISYLTFRSTGMIIEARDGAVKDFHPVMFLRFMLFMPTLSSGPIDRYSRFAKDAAVAPERSHYIDMLGNATKKLFLGFVYKFILSYYFGQMVYPYFQSMAMSDAHHGMILSWWLIPVAYSYGMYLFFDFAGYSLFALAISYVMGIESPINFNKPYGSKNIKEFWNRWHMSLSFWFRDFVFMRFVFLMLKKKWIKNRNTVSTIAYFVNMLVMGLWHGLTWYYVLYGLMHASGMAVNDAWIRFKRKHKGLVPHNKFTEGFAVVLTFHFVLLTFLVFCGFLDTFWFHR</sequence>
<feature type="transmembrane region" description="Helical" evidence="10">
    <location>
        <begin position="86"/>
        <end position="104"/>
    </location>
</feature>
<dbReference type="NCBIfam" id="TIGR04091">
    <property type="entry name" value="LTA_dltB"/>
    <property type="match status" value="1"/>
</dbReference>
<keyword evidence="8 9" id="KW-0012">Acyltransferase</keyword>
<evidence type="ECO:0000256" key="2">
    <source>
        <dbReference type="ARBA" id="ARBA00010323"/>
    </source>
</evidence>
<organism evidence="11 12">
    <name type="scientific">Fructobacillus papyrifericola</name>
    <dbReference type="NCBI Taxonomy" id="2713172"/>
    <lineage>
        <taxon>Bacteria</taxon>
        <taxon>Bacillati</taxon>
        <taxon>Bacillota</taxon>
        <taxon>Bacilli</taxon>
        <taxon>Lactobacillales</taxon>
        <taxon>Lactobacillaceae</taxon>
        <taxon>Fructobacillus</taxon>
    </lineage>
</organism>
<feature type="transmembrane region" description="Helical" evidence="10">
    <location>
        <begin position="110"/>
        <end position="127"/>
    </location>
</feature>
<comment type="caution">
    <text evidence="11">The sequence shown here is derived from an EMBL/GenBank/DDBJ whole genome shotgun (WGS) entry which is preliminary data.</text>
</comment>
<accession>A0ABS5QW14</accession>
<feature type="transmembrane region" description="Helical" evidence="10">
    <location>
        <begin position="378"/>
        <end position="403"/>
    </location>
</feature>
<keyword evidence="6 10" id="KW-1133">Transmembrane helix</keyword>
<evidence type="ECO:0000256" key="4">
    <source>
        <dbReference type="ARBA" id="ARBA00022679"/>
    </source>
</evidence>
<evidence type="ECO:0000256" key="1">
    <source>
        <dbReference type="ARBA" id="ARBA00004651"/>
    </source>
</evidence>
<dbReference type="InterPro" id="IPR051085">
    <property type="entry name" value="MB_O-acyltransferase"/>
</dbReference>
<dbReference type="InterPro" id="IPR024194">
    <property type="entry name" value="Ac/AlaTfrase_AlgI/DltB"/>
</dbReference>
<evidence type="ECO:0000256" key="9">
    <source>
        <dbReference type="PIRNR" id="PIRNR016636"/>
    </source>
</evidence>
<name>A0ABS5QW14_9LACO</name>
<keyword evidence="5 10" id="KW-0812">Transmembrane</keyword>
<dbReference type="PANTHER" id="PTHR13285:SF23">
    <property type="entry name" value="TEICHOIC ACID D-ALANYLTRANSFERASE"/>
    <property type="match status" value="1"/>
</dbReference>
<comment type="similarity">
    <text evidence="2 9">Belongs to the membrane-bound acyltransferase family.</text>
</comment>
<evidence type="ECO:0000313" key="12">
    <source>
        <dbReference type="Proteomes" id="UP000735205"/>
    </source>
</evidence>
<keyword evidence="3 9" id="KW-1003">Cell membrane</keyword>
<feature type="transmembrane region" description="Helical" evidence="10">
    <location>
        <begin position="228"/>
        <end position="247"/>
    </location>
</feature>
<reference evidence="11 12" key="1">
    <citation type="submission" date="2020-02" db="EMBL/GenBank/DDBJ databases">
        <title>Fructobacillus sp. isolated from paper mulberry of Taiwan.</title>
        <authorList>
            <person name="Lin S.-T."/>
        </authorList>
    </citation>
    <scope>NUCLEOTIDE SEQUENCE [LARGE SCALE GENOMIC DNA]</scope>
    <source>
        <strain evidence="11 12">M1-21</strain>
    </source>
</reference>
<feature type="transmembrane region" description="Helical" evidence="10">
    <location>
        <begin position="321"/>
        <end position="342"/>
    </location>
</feature>
<evidence type="ECO:0000256" key="6">
    <source>
        <dbReference type="ARBA" id="ARBA00022989"/>
    </source>
</evidence>
<dbReference type="EMBL" id="JAAMFJ010000002">
    <property type="protein sequence ID" value="MBS9336494.1"/>
    <property type="molecule type" value="Genomic_DNA"/>
</dbReference>
<comment type="subcellular location">
    <subcellularLocation>
        <location evidence="1">Cell membrane</location>
        <topology evidence="1">Multi-pass membrane protein</topology>
    </subcellularLocation>
</comment>
<evidence type="ECO:0000256" key="7">
    <source>
        <dbReference type="ARBA" id="ARBA00023136"/>
    </source>
</evidence>
<evidence type="ECO:0000256" key="10">
    <source>
        <dbReference type="SAM" id="Phobius"/>
    </source>
</evidence>
<feature type="transmembrane region" description="Helical" evidence="10">
    <location>
        <begin position="34"/>
        <end position="49"/>
    </location>
</feature>
<keyword evidence="4 9" id="KW-0808">Transferase</keyword>
<dbReference type="EC" id="2.3.1.-" evidence="9"/>
<dbReference type="PANTHER" id="PTHR13285">
    <property type="entry name" value="ACYLTRANSFERASE"/>
    <property type="match status" value="1"/>
</dbReference>
<evidence type="ECO:0000256" key="3">
    <source>
        <dbReference type="ARBA" id="ARBA00022475"/>
    </source>
</evidence>
<comment type="function">
    <text evidence="9">O-acyltransferase that catalyzes D-alanylation of both teichoic acid and lipoteichoic acid (LTA). D-alanylation of LTA plays an important role in modulating the properties of the cell wall in Gram-positive bacteria, influencing the net charge of the cell wall. Catalyzes D-alanylation from DltC carrier protein.</text>
</comment>
<keyword evidence="12" id="KW-1185">Reference proteome</keyword>
<keyword evidence="7 9" id="KW-0472">Membrane</keyword>
<dbReference type="InterPro" id="IPR024024">
    <property type="entry name" value="DltB"/>
</dbReference>
<dbReference type="RefSeq" id="WP_213793050.1">
    <property type="nucleotide sequence ID" value="NZ_JAAMFJ010000002.1"/>
</dbReference>
<dbReference type="Proteomes" id="UP000735205">
    <property type="component" value="Unassembled WGS sequence"/>
</dbReference>
<feature type="transmembrane region" description="Helical" evidence="10">
    <location>
        <begin position="194"/>
        <end position="216"/>
    </location>
</feature>
<evidence type="ECO:0000256" key="8">
    <source>
        <dbReference type="ARBA" id="ARBA00023315"/>
    </source>
</evidence>
<comment type="pathway">
    <text evidence="9">Cell wall biogenesis; lipoteichoic acid biosynthesis.</text>
</comment>
<protein>
    <recommendedName>
        <fullName evidence="9">Teichoic acid D-alanyltransferase</fullName>
        <ecNumber evidence="9">2.3.1.-</ecNumber>
    </recommendedName>
</protein>
<feature type="transmembrane region" description="Helical" evidence="10">
    <location>
        <begin position="55"/>
        <end position="74"/>
    </location>
</feature>
<evidence type="ECO:0000313" key="11">
    <source>
        <dbReference type="EMBL" id="MBS9336494.1"/>
    </source>
</evidence>
<feature type="transmembrane region" description="Helical" evidence="10">
    <location>
        <begin position="291"/>
        <end position="309"/>
    </location>
</feature>
<feature type="transmembrane region" description="Helical" evidence="10">
    <location>
        <begin position="254"/>
        <end position="271"/>
    </location>
</feature>
<dbReference type="PIRSF" id="PIRSF500216">
    <property type="entry name" value="DltB"/>
    <property type="match status" value="1"/>
</dbReference>
<dbReference type="InterPro" id="IPR004299">
    <property type="entry name" value="MBOAT_fam"/>
</dbReference>
<dbReference type="PIRSF" id="PIRSF016636">
    <property type="entry name" value="AlgI_DltB"/>
    <property type="match status" value="1"/>
</dbReference>
<feature type="transmembrane region" description="Helical" evidence="10">
    <location>
        <begin position="12"/>
        <end position="29"/>
    </location>
</feature>